<name>A0A2U2BL65_ALCFA</name>
<evidence type="ECO:0000313" key="6">
    <source>
        <dbReference type="Proteomes" id="UP000245216"/>
    </source>
</evidence>
<organism evidence="5 6">
    <name type="scientific">Alcaligenes faecalis</name>
    <dbReference type="NCBI Taxonomy" id="511"/>
    <lineage>
        <taxon>Bacteria</taxon>
        <taxon>Pseudomonadati</taxon>
        <taxon>Pseudomonadota</taxon>
        <taxon>Betaproteobacteria</taxon>
        <taxon>Burkholderiales</taxon>
        <taxon>Alcaligenaceae</taxon>
        <taxon>Alcaligenes</taxon>
    </lineage>
</organism>
<dbReference type="Gene3D" id="3.30.70.2450">
    <property type="match status" value="1"/>
</dbReference>
<dbReference type="PANTHER" id="PTHR43004:SF19">
    <property type="entry name" value="BINDING MONOOXYGENASE, PUTATIVE (JCVI)-RELATED"/>
    <property type="match status" value="1"/>
</dbReference>
<gene>
    <name evidence="5" type="ORF">DF183_08690</name>
</gene>
<sequence>MGDINYQTLELTQAPPPATHARHPVVVVGAGPVGLTMALDLAAKGHRVVILDDDTTLSKGSRAICFAKRTLDIWDRLGVGSRMMDKGVSWNVGKVFFRNQEVWSFNLRPEEGHQRPAFINLQQYYCEGYLYEAVCAQPLIELRSGHKVLNVVNQAEGVHLDVETQQGNYTLEAEWLLACDGSRSAIRRALGESSSGRVFKDRFLIADVRMQADFPAERWFWFDPPFHPNQSVLLHSQPDNVWRIDFQLGWDADPVEAVKPENVLPRIRALLGADAPFELEWVSIYTFACERMERFRHGRILFAGDSAHRVSPFGARGANSGIQDADNLAWKLNLVLNAQAPDSLLDSYSHERELAADENIRHSSRSTDFITPKSEVSRLFRDAALILARRHAFARVLVNSGRLSLPSAYPDSPLNTADTQEFSACATPLGACVPDAPIEQNGQQGWWLGQLGSGFTLLEFGEGQASQSEVLEELVAQGLLTRLRVWPAGTGAAQAQGGIIDSQDMLRQRYDAQPGSCYLIRPDQHLCARWRHLDGQAVQAALHKACGHFLESASCLH</sequence>
<dbReference type="GO" id="GO:0016709">
    <property type="term" value="F:oxidoreductase activity, acting on paired donors, with incorporation or reduction of molecular oxygen, NAD(P)H as one donor, and incorporation of one atom of oxygen"/>
    <property type="evidence" value="ECO:0007669"/>
    <property type="project" value="UniProtKB-ARBA"/>
</dbReference>
<dbReference type="GO" id="GO:0071949">
    <property type="term" value="F:FAD binding"/>
    <property type="evidence" value="ECO:0007669"/>
    <property type="project" value="InterPro"/>
</dbReference>
<keyword evidence="3" id="KW-0274">FAD</keyword>
<dbReference type="PANTHER" id="PTHR43004">
    <property type="entry name" value="TRK SYSTEM POTASSIUM UPTAKE PROTEIN"/>
    <property type="match status" value="1"/>
</dbReference>
<dbReference type="SUPFAM" id="SSF51905">
    <property type="entry name" value="FAD/NAD(P)-binding domain"/>
    <property type="match status" value="1"/>
</dbReference>
<evidence type="ECO:0000256" key="2">
    <source>
        <dbReference type="ARBA" id="ARBA00022630"/>
    </source>
</evidence>
<dbReference type="PRINTS" id="PR00420">
    <property type="entry name" value="RNGMNOXGNASE"/>
</dbReference>
<comment type="caution">
    <text evidence="5">The sequence shown here is derived from an EMBL/GenBank/DDBJ whole genome shotgun (WGS) entry which is preliminary data.</text>
</comment>
<dbReference type="NCBIfam" id="NF006002">
    <property type="entry name" value="PRK08132.1"/>
    <property type="match status" value="1"/>
</dbReference>
<proteinExistence type="predicted"/>
<evidence type="ECO:0000313" key="5">
    <source>
        <dbReference type="EMBL" id="PWE14765.1"/>
    </source>
</evidence>
<reference evidence="5 6" key="2">
    <citation type="submission" date="2018-05" db="EMBL/GenBank/DDBJ databases">
        <authorList>
            <person name="Lanie J.A."/>
            <person name="Ng W.-L."/>
            <person name="Kazmierczak K.M."/>
            <person name="Andrzejewski T.M."/>
            <person name="Davidsen T.M."/>
            <person name="Wayne K.J."/>
            <person name="Tettelin H."/>
            <person name="Glass J.I."/>
            <person name="Rusch D."/>
            <person name="Podicherti R."/>
            <person name="Tsui H.-C.T."/>
            <person name="Winkler M.E."/>
        </authorList>
    </citation>
    <scope>NUCLEOTIDE SEQUENCE [LARGE SCALE GENOMIC DNA]</scope>
    <source>
        <strain evidence="5 6">YBY</strain>
    </source>
</reference>
<evidence type="ECO:0000259" key="4">
    <source>
        <dbReference type="Pfam" id="PF01494"/>
    </source>
</evidence>
<evidence type="ECO:0000256" key="1">
    <source>
        <dbReference type="ARBA" id="ARBA00001974"/>
    </source>
</evidence>
<dbReference type="InterPro" id="IPR036188">
    <property type="entry name" value="FAD/NAD-bd_sf"/>
</dbReference>
<dbReference type="Gene3D" id="3.50.50.60">
    <property type="entry name" value="FAD/NAD(P)-binding domain"/>
    <property type="match status" value="1"/>
</dbReference>
<evidence type="ECO:0000256" key="3">
    <source>
        <dbReference type="ARBA" id="ARBA00022827"/>
    </source>
</evidence>
<dbReference type="InterPro" id="IPR002938">
    <property type="entry name" value="FAD-bd"/>
</dbReference>
<dbReference type="Proteomes" id="UP000245216">
    <property type="component" value="Unassembled WGS sequence"/>
</dbReference>
<feature type="domain" description="FAD-binding" evidence="4">
    <location>
        <begin position="24"/>
        <end position="361"/>
    </location>
</feature>
<keyword evidence="2" id="KW-0285">Flavoprotein</keyword>
<dbReference type="Gene3D" id="3.40.30.120">
    <property type="match status" value="1"/>
</dbReference>
<dbReference type="EMBL" id="QEXO01000002">
    <property type="protein sequence ID" value="PWE14765.1"/>
    <property type="molecule type" value="Genomic_DNA"/>
</dbReference>
<dbReference type="AlphaFoldDB" id="A0A2U2BL65"/>
<dbReference type="Pfam" id="PF01494">
    <property type="entry name" value="FAD_binding_3"/>
    <property type="match status" value="1"/>
</dbReference>
<accession>A0A2U2BL65</accession>
<dbReference type="InterPro" id="IPR050641">
    <property type="entry name" value="RIFMO-like"/>
</dbReference>
<protein>
    <submittedName>
        <fullName evidence="5">FAD-dependent oxidoreductase</fullName>
    </submittedName>
</protein>
<dbReference type="RefSeq" id="WP_109088864.1">
    <property type="nucleotide sequence ID" value="NZ_QEXO01000002.1"/>
</dbReference>
<reference evidence="5 6" key="1">
    <citation type="submission" date="2018-05" db="EMBL/GenBank/DDBJ databases">
        <title>Genome Sequence of an Efficient Indole-Degrading Bacterium, Alcaligenes sp.YBY.</title>
        <authorList>
            <person name="Yang B."/>
        </authorList>
    </citation>
    <scope>NUCLEOTIDE SEQUENCE [LARGE SCALE GENOMIC DNA]</scope>
    <source>
        <strain evidence="5 6">YBY</strain>
    </source>
</reference>
<dbReference type="STRING" id="511.UZ73_07715"/>
<comment type="cofactor">
    <cofactor evidence="1">
        <name>FAD</name>
        <dbReference type="ChEBI" id="CHEBI:57692"/>
    </cofactor>
</comment>